<proteinExistence type="predicted"/>
<dbReference type="Gene3D" id="2.60.120.260">
    <property type="entry name" value="Galactose-binding domain-like"/>
    <property type="match status" value="1"/>
</dbReference>
<dbReference type="PANTHER" id="PTHR34987:SF2">
    <property type="entry name" value="B, PUTATIVE (AFU_ORTHOLOGUE AFUA_7G05040)-RELATED"/>
    <property type="match status" value="1"/>
</dbReference>
<accession>A0A5J4R2B1</accession>
<gene>
    <name evidence="2" type="ORF">EZS27_023305</name>
</gene>
<dbReference type="AlphaFoldDB" id="A0A5J4R2B1"/>
<dbReference type="GO" id="GO:0005975">
    <property type="term" value="P:carbohydrate metabolic process"/>
    <property type="evidence" value="ECO:0007669"/>
    <property type="project" value="InterPro"/>
</dbReference>
<dbReference type="Pfam" id="PF17389">
    <property type="entry name" value="Bac_rhamnosid6H"/>
    <property type="match status" value="1"/>
</dbReference>
<dbReference type="InterPro" id="IPR008928">
    <property type="entry name" value="6-hairpin_glycosidase_sf"/>
</dbReference>
<reference evidence="2" key="1">
    <citation type="submission" date="2019-03" db="EMBL/GenBank/DDBJ databases">
        <title>Single cell metagenomics reveals metabolic interactions within the superorganism composed of flagellate Streblomastix strix and complex community of Bacteroidetes bacteria on its surface.</title>
        <authorList>
            <person name="Treitli S.C."/>
            <person name="Kolisko M."/>
            <person name="Husnik F."/>
            <person name="Keeling P."/>
            <person name="Hampl V."/>
        </authorList>
    </citation>
    <scope>NUCLEOTIDE SEQUENCE</scope>
    <source>
        <strain evidence="2">STM</strain>
    </source>
</reference>
<organism evidence="2">
    <name type="scientific">termite gut metagenome</name>
    <dbReference type="NCBI Taxonomy" id="433724"/>
    <lineage>
        <taxon>unclassified sequences</taxon>
        <taxon>metagenomes</taxon>
        <taxon>organismal metagenomes</taxon>
    </lineage>
</organism>
<dbReference type="Gene3D" id="1.50.10.10">
    <property type="match status" value="1"/>
</dbReference>
<dbReference type="SUPFAM" id="SSF48208">
    <property type="entry name" value="Six-hairpin glycosidases"/>
    <property type="match status" value="1"/>
</dbReference>
<protein>
    <recommendedName>
        <fullName evidence="1">Alpha-L-rhamnosidase six-hairpin glycosidase domain-containing protein</fullName>
    </recommendedName>
</protein>
<evidence type="ECO:0000259" key="1">
    <source>
        <dbReference type="Pfam" id="PF17389"/>
    </source>
</evidence>
<dbReference type="InterPro" id="IPR035396">
    <property type="entry name" value="Bac_rhamnosid6H"/>
</dbReference>
<evidence type="ECO:0000313" key="2">
    <source>
        <dbReference type="EMBL" id="KAA6327728.1"/>
    </source>
</evidence>
<sequence>MAAYNVNSFYTLDQPSFLLSEVEINGKVALATGSGKDFEAFRIKERLQKVERCSFQRPFSEYYRMKAGCDQWLSSSKIPVEKVKLAVFPPVKLLPRNVLMSEFTVLEPIAIYAKGAVKKVKPEKYHKDRSLTNIGTLLKGYTEAELEVVPPSQEMQEIRSVSKEIINKPVSSQRTVLLKANEFCIYDFSTNFSGFIGAKLRCTSPVRLYFYFEEMLTDGDVKTRQRMTDVCNQIVYELEPGEYALESIESYTLKYLKVILLEGECQIEKVYLREFAYLENKNATFVSSNFKLNKIYDAAKQSSRQNAIDVFMDCASRERAGWLCDSYYAAIMEKEFTGYSAVAYNFYENYALPDSFRYIPKGMIPMCYPADFYNGEFIPNWSLWFLLQVEDYAKRGDDPALITQLKPRVENLLRYFAQWENEDGLLEKLPSWVFVEWSRANDFVQDVSYPPNMLYSAALTSAANVYGNAERAQKAKRIRQTVLRQSFNGEFFVDSAVRENGKLKLTGNTKEVCRYYAFYFNIANPDSHPELWKKLVTEFGPNRNDQVIFPNVFRANAFMGNYMRMDLLSHYGLQSQLLIEIQDYFFSMADKTGTLWEHMQNFASCNHGFASYIGHVLYRDVLGISRIKMDGSGITANLWPNSSLGNAR</sequence>
<dbReference type="PANTHER" id="PTHR34987">
    <property type="entry name" value="C, PUTATIVE (AFU_ORTHOLOGUE AFUA_3G02880)-RELATED"/>
    <property type="match status" value="1"/>
</dbReference>
<comment type="caution">
    <text evidence="2">The sequence shown here is derived from an EMBL/GenBank/DDBJ whole genome shotgun (WGS) entry which is preliminary data.</text>
</comment>
<name>A0A5J4R2B1_9ZZZZ</name>
<feature type="domain" description="Alpha-L-rhamnosidase six-hairpin glycosidase" evidence="1">
    <location>
        <begin position="282"/>
        <end position="537"/>
    </location>
</feature>
<dbReference type="InterPro" id="IPR012341">
    <property type="entry name" value="6hp_glycosidase-like_sf"/>
</dbReference>
<dbReference type="EMBL" id="SNRY01001940">
    <property type="protein sequence ID" value="KAA6327728.1"/>
    <property type="molecule type" value="Genomic_DNA"/>
</dbReference>